<proteinExistence type="predicted"/>
<dbReference type="EMBL" id="MU006729">
    <property type="protein sequence ID" value="KAF2624713.1"/>
    <property type="molecule type" value="Genomic_DNA"/>
</dbReference>
<evidence type="ECO:0000313" key="1">
    <source>
        <dbReference type="EMBL" id="KAF2624713.1"/>
    </source>
</evidence>
<dbReference type="Proteomes" id="UP000799754">
    <property type="component" value="Unassembled WGS sequence"/>
</dbReference>
<reference evidence="1" key="1">
    <citation type="journal article" date="2020" name="Stud. Mycol.">
        <title>101 Dothideomycetes genomes: a test case for predicting lifestyles and emergence of pathogens.</title>
        <authorList>
            <person name="Haridas S."/>
            <person name="Albert R."/>
            <person name="Binder M."/>
            <person name="Bloem J."/>
            <person name="Labutti K."/>
            <person name="Salamov A."/>
            <person name="Andreopoulos B."/>
            <person name="Baker S."/>
            <person name="Barry K."/>
            <person name="Bills G."/>
            <person name="Bluhm B."/>
            <person name="Cannon C."/>
            <person name="Castanera R."/>
            <person name="Culley D."/>
            <person name="Daum C."/>
            <person name="Ezra D."/>
            <person name="Gonzalez J."/>
            <person name="Henrissat B."/>
            <person name="Kuo A."/>
            <person name="Liang C."/>
            <person name="Lipzen A."/>
            <person name="Lutzoni F."/>
            <person name="Magnuson J."/>
            <person name="Mondo S."/>
            <person name="Nolan M."/>
            <person name="Ohm R."/>
            <person name="Pangilinan J."/>
            <person name="Park H.-J."/>
            <person name="Ramirez L."/>
            <person name="Alfaro M."/>
            <person name="Sun H."/>
            <person name="Tritt A."/>
            <person name="Yoshinaga Y."/>
            <person name="Zwiers L.-H."/>
            <person name="Turgeon B."/>
            <person name="Goodwin S."/>
            <person name="Spatafora J."/>
            <person name="Crous P."/>
            <person name="Grigoriev I."/>
        </authorList>
    </citation>
    <scope>NUCLEOTIDE SEQUENCE</scope>
    <source>
        <strain evidence="1">CBS 525.71</strain>
    </source>
</reference>
<name>A0ACB6RUG7_9PLEO</name>
<evidence type="ECO:0000313" key="2">
    <source>
        <dbReference type="Proteomes" id="UP000799754"/>
    </source>
</evidence>
<comment type="caution">
    <text evidence="1">The sequence shown here is derived from an EMBL/GenBank/DDBJ whole genome shotgun (WGS) entry which is preliminary data.</text>
</comment>
<sequence length="160" mass="16371">MAGYGNRTAPHYTADSLTDEHSSTRLGLIDSHNAPTYGAGLGNKRASQPTISPSSSNEKSVDTEDGVEESFHFNTQDTHGSAPYSNAHTYGSASTAGAGYGNKTGSFSSAGDGGGHKDSTMGRVMQKIGGVVHSEKIGEKGRVKREGGASGGDVNVPPAN</sequence>
<keyword evidence="2" id="KW-1185">Reference proteome</keyword>
<protein>
    <submittedName>
        <fullName evidence="1">Uncharacterized protein</fullName>
    </submittedName>
</protein>
<accession>A0ACB6RUG7</accession>
<gene>
    <name evidence="1" type="ORF">BU25DRAFT_460886</name>
</gene>
<organism evidence="1 2">
    <name type="scientific">Macroventuria anomochaeta</name>
    <dbReference type="NCBI Taxonomy" id="301207"/>
    <lineage>
        <taxon>Eukaryota</taxon>
        <taxon>Fungi</taxon>
        <taxon>Dikarya</taxon>
        <taxon>Ascomycota</taxon>
        <taxon>Pezizomycotina</taxon>
        <taxon>Dothideomycetes</taxon>
        <taxon>Pleosporomycetidae</taxon>
        <taxon>Pleosporales</taxon>
        <taxon>Pleosporineae</taxon>
        <taxon>Didymellaceae</taxon>
        <taxon>Macroventuria</taxon>
    </lineage>
</organism>